<dbReference type="InterPro" id="IPR045670">
    <property type="entry name" value="DUF5916"/>
</dbReference>
<dbReference type="Pfam" id="PF19313">
    <property type="entry name" value="DUF5916"/>
    <property type="match status" value="1"/>
</dbReference>
<keyword evidence="4" id="KW-1185">Reference proteome</keyword>
<dbReference type="CDD" id="cd09618">
    <property type="entry name" value="CBM9_like_2"/>
    <property type="match status" value="1"/>
</dbReference>
<feature type="chain" id="PRO_5047452133" evidence="1">
    <location>
        <begin position="20"/>
        <end position="771"/>
    </location>
</feature>
<reference evidence="3 4" key="1">
    <citation type="submission" date="2022-10" db="EMBL/GenBank/DDBJ databases">
        <title>Paucibacter sp. hw1 Genome sequencing.</title>
        <authorList>
            <person name="Park S."/>
        </authorList>
    </citation>
    <scope>NUCLEOTIDE SEQUENCE [LARGE SCALE GENOMIC DNA]</scope>
    <source>
        <strain evidence="4">hw1</strain>
    </source>
</reference>
<evidence type="ECO:0000256" key="1">
    <source>
        <dbReference type="SAM" id="SignalP"/>
    </source>
</evidence>
<comment type="caution">
    <text evidence="3">The sequence shown here is derived from an EMBL/GenBank/DDBJ whole genome shotgun (WGS) entry which is preliminary data.</text>
</comment>
<organism evidence="3 4">
    <name type="scientific">Roseateles albus</name>
    <dbReference type="NCBI Taxonomy" id="2987525"/>
    <lineage>
        <taxon>Bacteria</taxon>
        <taxon>Pseudomonadati</taxon>
        <taxon>Pseudomonadota</taxon>
        <taxon>Betaproteobacteria</taxon>
        <taxon>Burkholderiales</taxon>
        <taxon>Sphaerotilaceae</taxon>
        <taxon>Roseateles</taxon>
    </lineage>
</organism>
<gene>
    <name evidence="3" type="ORF">PRZ03_01095</name>
</gene>
<sequence>MKNFILGVALAALGLSAQASGGIAALRLTAAEPVTQIDGRLDEAAWQRAPLFDQFVQFLPQDKQPARWRTTVQVLLSDDALVFGIRAYDPAPELIRAPLSRRDKVKRDQDFVSVVLDPVGQRRSAQFARVSAAGVIADGLFSADDDAEDFAPDFDLQAAVQLLPDGYSVELRWPLAALRFPYADGAPWLLMVTRSTPRESSRLDVSAPLSKDSLSFIAELQPLGGLGDLVEEVRERSFLNIRPELTARRERASDTSGRHDHGSLSLGAELKWRPRADWVIDATLNPDFSQVELDTPQLAGNTRFALSVQEKRSFFLESTDVVGQSQSEGDHAQQSLAAFYSRAISDPNWGLRATWRGAMAEATLLSLQDAGGGEIRRANAYGTQSYAQSLASRASFARTRLQLTAGAQTLSLGLLASQRDYGQGASNAVLGSDFSAPVGDTDLLRGHLLASSTSAGFDANGQLTRIKSESGHKLWTEWRRRNSDWNNSAQYEQSSPRFANDNGFVSQTGFRRVTAHLNRRLPEQTLALPALGDWAAFEAHELELQLKLMQSQTLDDAQRSIKAGEVIERQVQPGFWLAAARNTGVWGHLGLDQQRARAGGTLHAPRTLNLGFESNPTSWLTLLGADLSWGRQLDVEADRLGRGLSLMLQAKLRSPLPWGAWLELEQQLGQSHVRNPLGQRSFTENNAQTLAVLHLSAFDSLRAIAQQTRYQRAPETGLLGSDERSRHLSLVYQHRMGLSRVLSLGLVSAHDRPAQERHTELFAKATFGFQP</sequence>
<dbReference type="EMBL" id="JAQQXT010000001">
    <property type="protein sequence ID" value="MDC8770147.1"/>
    <property type="molecule type" value="Genomic_DNA"/>
</dbReference>
<dbReference type="Proteomes" id="UP001221189">
    <property type="component" value="Unassembled WGS sequence"/>
</dbReference>
<dbReference type="SUPFAM" id="SSF49344">
    <property type="entry name" value="CBD9-like"/>
    <property type="match status" value="1"/>
</dbReference>
<name>A0ABT5K9T3_9BURK</name>
<evidence type="ECO:0000259" key="2">
    <source>
        <dbReference type="Pfam" id="PF19313"/>
    </source>
</evidence>
<proteinExistence type="predicted"/>
<protein>
    <submittedName>
        <fullName evidence="3">DUF5916 domain-containing protein</fullName>
    </submittedName>
</protein>
<feature type="signal peptide" evidence="1">
    <location>
        <begin position="1"/>
        <end position="19"/>
    </location>
</feature>
<keyword evidence="1" id="KW-0732">Signal</keyword>
<evidence type="ECO:0000313" key="3">
    <source>
        <dbReference type="EMBL" id="MDC8770147.1"/>
    </source>
</evidence>
<accession>A0ABT5K9T3</accession>
<dbReference type="RefSeq" id="WP_273598626.1">
    <property type="nucleotide sequence ID" value="NZ_JAQQXT010000001.1"/>
</dbReference>
<dbReference type="Gene3D" id="2.60.40.1190">
    <property type="match status" value="1"/>
</dbReference>
<evidence type="ECO:0000313" key="4">
    <source>
        <dbReference type="Proteomes" id="UP001221189"/>
    </source>
</evidence>
<feature type="domain" description="DUF5916" evidence="2">
    <location>
        <begin position="260"/>
        <end position="322"/>
    </location>
</feature>